<keyword evidence="1" id="KW-0472">Membrane</keyword>
<evidence type="ECO:0000313" key="2">
    <source>
        <dbReference type="EMBL" id="RNA26034.1"/>
    </source>
</evidence>
<dbReference type="Proteomes" id="UP000276133">
    <property type="component" value="Unassembled WGS sequence"/>
</dbReference>
<proteinExistence type="predicted"/>
<gene>
    <name evidence="2" type="ORF">BpHYR1_006717</name>
</gene>
<evidence type="ECO:0000256" key="1">
    <source>
        <dbReference type="SAM" id="Phobius"/>
    </source>
</evidence>
<dbReference type="EMBL" id="REGN01002810">
    <property type="protein sequence ID" value="RNA26034.1"/>
    <property type="molecule type" value="Genomic_DNA"/>
</dbReference>
<protein>
    <submittedName>
        <fullName evidence="2">Uncharacterized protein</fullName>
    </submittedName>
</protein>
<feature type="transmembrane region" description="Helical" evidence="1">
    <location>
        <begin position="27"/>
        <end position="54"/>
    </location>
</feature>
<keyword evidence="1" id="KW-0812">Transmembrane</keyword>
<keyword evidence="1" id="KW-1133">Transmembrane helix</keyword>
<organism evidence="2 3">
    <name type="scientific">Brachionus plicatilis</name>
    <name type="common">Marine rotifer</name>
    <name type="synonym">Brachionus muelleri</name>
    <dbReference type="NCBI Taxonomy" id="10195"/>
    <lineage>
        <taxon>Eukaryota</taxon>
        <taxon>Metazoa</taxon>
        <taxon>Spiralia</taxon>
        <taxon>Gnathifera</taxon>
        <taxon>Rotifera</taxon>
        <taxon>Eurotatoria</taxon>
        <taxon>Monogononta</taxon>
        <taxon>Pseudotrocha</taxon>
        <taxon>Ploima</taxon>
        <taxon>Brachionidae</taxon>
        <taxon>Brachionus</taxon>
    </lineage>
</organism>
<dbReference type="AlphaFoldDB" id="A0A3M7RR57"/>
<reference evidence="2 3" key="1">
    <citation type="journal article" date="2018" name="Sci. Rep.">
        <title>Genomic signatures of local adaptation to the degree of environmental predictability in rotifers.</title>
        <authorList>
            <person name="Franch-Gras L."/>
            <person name="Hahn C."/>
            <person name="Garcia-Roger E.M."/>
            <person name="Carmona M.J."/>
            <person name="Serra M."/>
            <person name="Gomez A."/>
        </authorList>
    </citation>
    <scope>NUCLEOTIDE SEQUENCE [LARGE SCALE GENOMIC DNA]</scope>
    <source>
        <strain evidence="2">HYR1</strain>
    </source>
</reference>
<sequence length="347" mass="39007">MGYFMFRLSDKIQKTCKNLGLETKNSITILVIFLFSVFYSSINNGLPIFFAFTFPYSKSSVGRRPSLAGPNAVKIRRSKIWTAELAGQIKGGRPNVRPNLKRTAKCTVKPKTDGHFGGQTKFAAKNFREKEIFISLIWFDRKFRHLSLIWPTYFAVQIFGRINGSLYGSQHYVRGSDDCPVVIGDGLLKPNNQKLSHQKFLTRRINLKENLIAKIKVCKSIACVACISQKFSYQHPSTTTKSLLDDFLDKKLQTGSDSLFRVLQSIGNTKRLIIIFTPYNGKCVSTCLENEIQGLEPFPKPGFISIRLQLSDKDTLHRKTENLGKGSSSSTCVTRSSNAYLDSSSAD</sequence>
<comment type="caution">
    <text evidence="2">The sequence shown here is derived from an EMBL/GenBank/DDBJ whole genome shotgun (WGS) entry which is preliminary data.</text>
</comment>
<name>A0A3M7RR57_BRAPC</name>
<accession>A0A3M7RR57</accession>
<evidence type="ECO:0000313" key="3">
    <source>
        <dbReference type="Proteomes" id="UP000276133"/>
    </source>
</evidence>
<keyword evidence="3" id="KW-1185">Reference proteome</keyword>